<dbReference type="Gene3D" id="3.10.180.10">
    <property type="entry name" value="2,3-Dihydroxybiphenyl 1,2-Dioxygenase, domain 1"/>
    <property type="match status" value="1"/>
</dbReference>
<dbReference type="PROSITE" id="PS51819">
    <property type="entry name" value="VOC"/>
    <property type="match status" value="1"/>
</dbReference>
<dbReference type="InterPro" id="IPR037523">
    <property type="entry name" value="VOC_core"/>
</dbReference>
<gene>
    <name evidence="2" type="ORF">MAG551_02216</name>
</gene>
<proteinExistence type="predicted"/>
<dbReference type="EMBL" id="JAANXD010000082">
    <property type="protein sequence ID" value="MBS1259150.1"/>
    <property type="molecule type" value="Genomic_DNA"/>
</dbReference>
<sequence length="95" mass="11018">MQHLAFNLDIPIEEAMETLNKYKIEFKGPVDRGYERSLYFHDPNGIKLELMTWKTPLPVGSNEAEVIARAQKIRENDGAYNIEDEHVRKAMAELK</sequence>
<dbReference type="SUPFAM" id="SSF54593">
    <property type="entry name" value="Glyoxalase/Bleomycin resistance protein/Dihydroxybiphenyl dioxygenase"/>
    <property type="match status" value="1"/>
</dbReference>
<comment type="caution">
    <text evidence="2">The sequence shown here is derived from an EMBL/GenBank/DDBJ whole genome shotgun (WGS) entry which is preliminary data.</text>
</comment>
<feature type="domain" description="VOC" evidence="1">
    <location>
        <begin position="1"/>
        <end position="53"/>
    </location>
</feature>
<dbReference type="Proteomes" id="UP000722750">
    <property type="component" value="Unassembled WGS sequence"/>
</dbReference>
<name>A0A941W6R8_9BACT</name>
<reference evidence="2" key="1">
    <citation type="journal article" date="2021" name="ISME J.">
        <title>Fine-scale metabolic discontinuity in a stratified prokaryote microbiome of a Red Sea deep halocline.</title>
        <authorList>
            <person name="Michoud G."/>
            <person name="Ngugi D.K."/>
            <person name="Barozzi A."/>
            <person name="Merlino G."/>
            <person name="Calleja M.L."/>
            <person name="Delgado-Huertas A."/>
            <person name="Moran X.A.G."/>
            <person name="Daffonchio D."/>
        </authorList>
    </citation>
    <scope>NUCLEOTIDE SEQUENCE</scope>
    <source>
        <strain evidence="2">SuakinDeep_MAG55_1</strain>
    </source>
</reference>
<dbReference type="InterPro" id="IPR029068">
    <property type="entry name" value="Glyas_Bleomycin-R_OHBP_Dase"/>
</dbReference>
<dbReference type="AlphaFoldDB" id="A0A941W6R8"/>
<evidence type="ECO:0000259" key="1">
    <source>
        <dbReference type="PROSITE" id="PS51819"/>
    </source>
</evidence>
<evidence type="ECO:0000313" key="2">
    <source>
        <dbReference type="EMBL" id="MBS1259150.1"/>
    </source>
</evidence>
<organism evidence="2 3">
    <name type="scientific">Candidatus Scalindua arabica</name>
    <dbReference type="NCBI Taxonomy" id="1127984"/>
    <lineage>
        <taxon>Bacteria</taxon>
        <taxon>Pseudomonadati</taxon>
        <taxon>Planctomycetota</taxon>
        <taxon>Candidatus Brocadiia</taxon>
        <taxon>Candidatus Brocadiales</taxon>
        <taxon>Candidatus Scalinduaceae</taxon>
        <taxon>Candidatus Scalindua</taxon>
    </lineage>
</organism>
<protein>
    <recommendedName>
        <fullName evidence="1">VOC domain-containing protein</fullName>
    </recommendedName>
</protein>
<accession>A0A941W6R8</accession>
<evidence type="ECO:0000313" key="3">
    <source>
        <dbReference type="Proteomes" id="UP000722750"/>
    </source>
</evidence>